<dbReference type="GeneID" id="31358019"/>
<dbReference type="InterPro" id="IPR045326">
    <property type="entry name" value="ATG17-like_dom"/>
</dbReference>
<dbReference type="STRING" id="670386.D3B286"/>
<name>D3B286_HETP5</name>
<dbReference type="GO" id="GO:1990316">
    <property type="term" value="C:Atg1/ULK1 kinase complex"/>
    <property type="evidence" value="ECO:0007669"/>
    <property type="project" value="TreeGrafter"/>
</dbReference>
<dbReference type="InterPro" id="IPR019460">
    <property type="entry name" value="Atg11_C"/>
</dbReference>
<dbReference type="GO" id="GO:0034045">
    <property type="term" value="C:phagophore assembly site membrane"/>
    <property type="evidence" value="ECO:0007669"/>
    <property type="project" value="TreeGrafter"/>
</dbReference>
<dbReference type="RefSeq" id="XP_020436575.1">
    <property type="nucleotide sequence ID" value="XM_020573480.1"/>
</dbReference>
<evidence type="ECO:0000256" key="1">
    <source>
        <dbReference type="ARBA" id="ARBA00022448"/>
    </source>
</evidence>
<dbReference type="PANTHER" id="PTHR13222">
    <property type="entry name" value="RB1-INDUCIBLE COILED-COIL"/>
    <property type="match status" value="1"/>
</dbReference>
<evidence type="ECO:0000256" key="2">
    <source>
        <dbReference type="ARBA" id="ARBA00022927"/>
    </source>
</evidence>
<dbReference type="Pfam" id="PF10377">
    <property type="entry name" value="ATG11"/>
    <property type="match status" value="1"/>
</dbReference>
<dbReference type="PANTHER" id="PTHR13222:SF1">
    <property type="entry name" value="RB1-INDUCIBLE COILED-COIL PROTEIN 1"/>
    <property type="match status" value="1"/>
</dbReference>
<comment type="caution">
    <text evidence="7">The sequence shown here is derived from an EMBL/GenBank/DDBJ whole genome shotgun (WGS) entry which is preliminary data.</text>
</comment>
<gene>
    <name evidence="7" type="ORF">PPL_02494</name>
</gene>
<keyword evidence="8" id="KW-1185">Reference proteome</keyword>
<dbReference type="GO" id="GO:0000045">
    <property type="term" value="P:autophagosome assembly"/>
    <property type="evidence" value="ECO:0007669"/>
    <property type="project" value="InterPro"/>
</dbReference>
<dbReference type="InterPro" id="IPR040040">
    <property type="entry name" value="ATG11"/>
</dbReference>
<keyword evidence="3" id="KW-0072">Autophagy</keyword>
<dbReference type="PROSITE" id="PS50053">
    <property type="entry name" value="UBIQUITIN_2"/>
    <property type="match status" value="1"/>
</dbReference>
<dbReference type="InterPro" id="IPR000626">
    <property type="entry name" value="Ubiquitin-like_dom"/>
</dbReference>
<dbReference type="SUPFAM" id="SSF57997">
    <property type="entry name" value="Tropomyosin"/>
    <property type="match status" value="1"/>
</dbReference>
<dbReference type="Gene3D" id="1.10.287.1490">
    <property type="match status" value="3"/>
</dbReference>
<dbReference type="SUPFAM" id="SSF54236">
    <property type="entry name" value="Ubiquitin-like"/>
    <property type="match status" value="1"/>
</dbReference>
<dbReference type="Gene3D" id="3.10.20.90">
    <property type="entry name" value="Phosphatidylinositol 3-kinase Catalytic Subunit, Chain A, domain 1"/>
    <property type="match status" value="1"/>
</dbReference>
<evidence type="ECO:0000313" key="8">
    <source>
        <dbReference type="Proteomes" id="UP000001396"/>
    </source>
</evidence>
<protein>
    <recommendedName>
        <fullName evidence="6">Ubiquitin-like domain-containing protein</fullName>
    </recommendedName>
</protein>
<dbReference type="GO" id="GO:0060090">
    <property type="term" value="F:molecular adaptor activity"/>
    <property type="evidence" value="ECO:0007669"/>
    <property type="project" value="TreeGrafter"/>
</dbReference>
<keyword evidence="1" id="KW-0813">Transport</keyword>
<dbReference type="InParanoid" id="D3B286"/>
<evidence type="ECO:0000313" key="7">
    <source>
        <dbReference type="EMBL" id="EFA84461.1"/>
    </source>
</evidence>
<evidence type="ECO:0000259" key="6">
    <source>
        <dbReference type="PROSITE" id="PS50053"/>
    </source>
</evidence>
<dbReference type="EMBL" id="ADBJ01000009">
    <property type="protein sequence ID" value="EFA84461.1"/>
    <property type="molecule type" value="Genomic_DNA"/>
</dbReference>
<sequence length="1399" mass="161682">MFNLKILRSDTGSLYEIPVNSSVTINTIKESLASVTNLSPSDQILLADTNLSSNNTLQYYGIIKDTEIFLFNKKILENMSYLPEEVNFSILDFQIPRLPTPKNLKELESSLNPLNKMFTLEFYLNNHVVGTQYLKELFEAKVLQCINCLNELNVQKKSIGAALHSLDDYKNKLLSNYNSFLTVFKKQSPNFESLLMSFEYDMNRLKQTKLHDSLRTPSTTTLLDCIPELEIRKWSEQCKREYDNLKGKILEIGSQIDSIRDSVDYELKKTIDINFQELNDRLIISRENTKQFQTLYQASIANSEKIKKALESSRSSKDPNHLAAIIMSFTEIKNSQDSSFSDSHKHAELLMNTLILFSKAKNFMNQYVFSELRNISKLQYDMRQLINNFSVWNEAISKQTINFFHLECIHHMPSAYEDALNETSRRKKFGNSIQSNLGKFIESLNGIREEENQKRQMFFERVYQFLPPNVFISLKDQLPPFQVHLPAFDTNLPQIEQQSKSDTDDDFAVIDSSDTTPLQFRKKPTFERTSSSSQLDQSKLIESQQKDKIRNLEQKLQSTFLMASRSEEKYKDLLEKSRTFQNDSVTSDYIRKSQVEELKKELEEKKLEISKLLSEGKTTQKNIETLQAHESELSLKIRDLELENTYKKKEIESFKERILSLEDEGSSKLEASESLRKQLDSIKSERDELQAEIKDLQEQITRHEEYIKMSISSTNESKESFENTVLEKNNTIAQLEKSKKNMEIDLQTANMKISIHSDRIAVLEKEKSELEEERNTLVEKWEDQQEKIKLLEEKISNVESISVEKSREDQEEINRLKDKILVHEGTVKSNNKQISDMNGEIQSLQSIITENQQEIDKLRETIDHNSLMIEQLKEDNEKLSKDLVNSNHNSDSNEAVLAILREQINDLKNEAQQKEAVIKSSSDQLRDNESTMFDLENSIKNYKKLLDEFNDDKEKQSGETNSMLQSKAETIIKLESQINQLDKQIRDQDATIEQLQSGNSGLTQLNSQLEQKIQERIAQIEEFKQMLTEKDESLRTNKKESDYLSRQTSELENKVISLNQQLEQTKTRVDTLEAQNVSLESDLDSSQKEQIALAEKLNQVSAASEIETENFTLSLANLEKKLKEKESQLERASNGSDELTRKYNKLQISSSETNEEMLSQITSYQNEISKAESEIEAYKQTIAKHEERISYLKDQCDTTNVNSIQQVEKLNKEISEKDTLLTTLKQRHQKNESQLSSLNGELQASSTLIQKIYELLGIAPNMDSQNALKEIKHFRENFLHLERSVQDHQKTIQTHEHSMMDLLMSQTSQSDAALSNFGYGKIAIFQYLKSDVYEAVNVNCPHHYLSPESLESFDDEVRAKKPIIASIIEVTKVDSLPNNRYGLPNGYVYYEVLAGRVDS</sequence>
<dbReference type="GO" id="GO:0034727">
    <property type="term" value="P:piecemeal microautophagy of the nucleus"/>
    <property type="evidence" value="ECO:0007669"/>
    <property type="project" value="TreeGrafter"/>
</dbReference>
<dbReference type="GO" id="GO:0061709">
    <property type="term" value="P:reticulophagy"/>
    <property type="evidence" value="ECO:0007669"/>
    <property type="project" value="TreeGrafter"/>
</dbReference>
<feature type="domain" description="Ubiquitin-like" evidence="6">
    <location>
        <begin position="1"/>
        <end position="74"/>
    </location>
</feature>
<feature type="coiled-coil region" evidence="5">
    <location>
        <begin position="841"/>
        <end position="1241"/>
    </location>
</feature>
<dbReference type="GO" id="GO:0000422">
    <property type="term" value="P:autophagy of mitochondrion"/>
    <property type="evidence" value="ECO:0007669"/>
    <property type="project" value="TreeGrafter"/>
</dbReference>
<dbReference type="OMA" id="EQCKREY"/>
<dbReference type="GO" id="GO:0015031">
    <property type="term" value="P:protein transport"/>
    <property type="evidence" value="ECO:0007669"/>
    <property type="project" value="UniProtKB-KW"/>
</dbReference>
<accession>D3B286</accession>
<dbReference type="Proteomes" id="UP000001396">
    <property type="component" value="Unassembled WGS sequence"/>
</dbReference>
<dbReference type="GO" id="GO:0019901">
    <property type="term" value="F:protein kinase binding"/>
    <property type="evidence" value="ECO:0007669"/>
    <property type="project" value="TreeGrafter"/>
</dbReference>
<dbReference type="CDD" id="cd17039">
    <property type="entry name" value="Ubl_ubiquitin_like"/>
    <property type="match status" value="1"/>
</dbReference>
<evidence type="ECO:0000256" key="4">
    <source>
        <dbReference type="ARBA" id="ARBA00023054"/>
    </source>
</evidence>
<dbReference type="InterPro" id="IPR029071">
    <property type="entry name" value="Ubiquitin-like_domsf"/>
</dbReference>
<organism evidence="7 8">
    <name type="scientific">Heterostelium pallidum (strain ATCC 26659 / Pp 5 / PN500)</name>
    <name type="common">Cellular slime mold</name>
    <name type="synonym">Polysphondylium pallidum</name>
    <dbReference type="NCBI Taxonomy" id="670386"/>
    <lineage>
        <taxon>Eukaryota</taxon>
        <taxon>Amoebozoa</taxon>
        <taxon>Evosea</taxon>
        <taxon>Eumycetozoa</taxon>
        <taxon>Dictyostelia</taxon>
        <taxon>Acytosteliales</taxon>
        <taxon>Acytosteliaceae</taxon>
        <taxon>Heterostelium</taxon>
    </lineage>
</organism>
<evidence type="ECO:0000256" key="3">
    <source>
        <dbReference type="ARBA" id="ARBA00023006"/>
    </source>
</evidence>
<keyword evidence="2" id="KW-0653">Protein transport</keyword>
<feature type="coiled-coil region" evidence="5">
    <location>
        <begin position="592"/>
        <end position="801"/>
    </location>
</feature>
<evidence type="ECO:0000256" key="5">
    <source>
        <dbReference type="SAM" id="Coils"/>
    </source>
</evidence>
<dbReference type="Pfam" id="PF04108">
    <property type="entry name" value="ATG17_like"/>
    <property type="match status" value="1"/>
</dbReference>
<proteinExistence type="predicted"/>
<keyword evidence="4 5" id="KW-0175">Coiled coil</keyword>
<reference evidence="7 8" key="1">
    <citation type="journal article" date="2011" name="Genome Res.">
        <title>Phylogeny-wide analysis of social amoeba genomes highlights ancient origins for complex intercellular communication.</title>
        <authorList>
            <person name="Heidel A.J."/>
            <person name="Lawal H.M."/>
            <person name="Felder M."/>
            <person name="Schilde C."/>
            <person name="Helps N.R."/>
            <person name="Tunggal B."/>
            <person name="Rivero F."/>
            <person name="John U."/>
            <person name="Schleicher M."/>
            <person name="Eichinger L."/>
            <person name="Platzer M."/>
            <person name="Noegel A.A."/>
            <person name="Schaap P."/>
            <person name="Gloeckner G."/>
        </authorList>
    </citation>
    <scope>NUCLEOTIDE SEQUENCE [LARGE SCALE GENOMIC DNA]</scope>
    <source>
        <strain evidence="8">ATCC 26659 / Pp 5 / PN500</strain>
    </source>
</reference>
<dbReference type="GO" id="GO:0034517">
    <property type="term" value="P:ribophagy"/>
    <property type="evidence" value="ECO:0007669"/>
    <property type="project" value="TreeGrafter"/>
</dbReference>